<accession>A0A101CG62</accession>
<dbReference type="Proteomes" id="UP000054388">
    <property type="component" value="Unassembled WGS sequence"/>
</dbReference>
<dbReference type="EMBL" id="LMAI01000006">
    <property type="protein sequence ID" value="KUJ55405.1"/>
    <property type="molecule type" value="Genomic_DNA"/>
</dbReference>
<organism evidence="1 2">
    <name type="scientific">Chryseobacterium aquaticum subsp. greenlandense</name>
    <dbReference type="NCBI Taxonomy" id="345663"/>
    <lineage>
        <taxon>Bacteria</taxon>
        <taxon>Pseudomonadati</taxon>
        <taxon>Bacteroidota</taxon>
        <taxon>Flavobacteriia</taxon>
        <taxon>Flavobacteriales</taxon>
        <taxon>Weeksellaceae</taxon>
        <taxon>Chryseobacterium group</taxon>
        <taxon>Chryseobacterium</taxon>
    </lineage>
</organism>
<dbReference type="AlphaFoldDB" id="A0A101CG62"/>
<sequence>MKKILATGFLCLSISMFSQKYYSKISNTKINQNRLEISKKFVNAYLNKCENDDFTRFDEFTLSKRLEKFFSEKTEGSCKKSIEMYGKLTVLNLNSAYLNKYSKDYDPLDLYIFDAQSEKSQNIKYISVWVYHDQNVISGIWISKEKPLGKSKPKDDDEKESAL</sequence>
<evidence type="ECO:0000313" key="2">
    <source>
        <dbReference type="Proteomes" id="UP000054388"/>
    </source>
</evidence>
<gene>
    <name evidence="1" type="ORF">AR686_11350</name>
</gene>
<evidence type="ECO:0000313" key="1">
    <source>
        <dbReference type="EMBL" id="KUJ55405.1"/>
    </source>
</evidence>
<comment type="caution">
    <text evidence="1">The sequence shown here is derived from an EMBL/GenBank/DDBJ whole genome shotgun (WGS) entry which is preliminary data.</text>
</comment>
<dbReference type="RefSeq" id="WP_059136959.1">
    <property type="nucleotide sequence ID" value="NZ_LMAI01000006.1"/>
</dbReference>
<reference evidence="1 2" key="1">
    <citation type="submission" date="2015-10" db="EMBL/GenBank/DDBJ databases">
        <title>Genome sequence of Chryseobacterium greenlandense.</title>
        <authorList>
            <person name="Newman J."/>
            <person name="Fischer K."/>
            <person name="Miller J."/>
        </authorList>
    </citation>
    <scope>NUCLEOTIDE SEQUENCE [LARGE SCALE GENOMIC DNA]</scope>
    <source>
        <strain evidence="1 2">UMB34</strain>
    </source>
</reference>
<name>A0A101CG62_9FLAO</name>
<proteinExistence type="predicted"/>
<protein>
    <recommendedName>
        <fullName evidence="3">DUF3828 domain-containing protein</fullName>
    </recommendedName>
</protein>
<evidence type="ECO:0008006" key="3">
    <source>
        <dbReference type="Google" id="ProtNLM"/>
    </source>
</evidence>